<evidence type="ECO:0000313" key="2">
    <source>
        <dbReference type="Proteomes" id="UP001055879"/>
    </source>
</evidence>
<reference evidence="1 2" key="2">
    <citation type="journal article" date="2022" name="Mol. Ecol. Resour.">
        <title>The genomes of chicory, endive, great burdock and yacon provide insights into Asteraceae paleo-polyploidization history and plant inulin production.</title>
        <authorList>
            <person name="Fan W."/>
            <person name="Wang S."/>
            <person name="Wang H."/>
            <person name="Wang A."/>
            <person name="Jiang F."/>
            <person name="Liu H."/>
            <person name="Zhao H."/>
            <person name="Xu D."/>
            <person name="Zhang Y."/>
        </authorList>
    </citation>
    <scope>NUCLEOTIDE SEQUENCE [LARGE SCALE GENOMIC DNA]</scope>
    <source>
        <strain evidence="2">cv. Niubang</strain>
    </source>
</reference>
<sequence>MVDFDKQVEVQDWLISKSRIDVSSPTASKAISKQMLNQQLQEQFVHKCSNTTGSFKNDFYTNAQPVASREISTQMLKVNQ</sequence>
<accession>A0ACB8XRZ6</accession>
<gene>
    <name evidence="1" type="ORF">L6452_38888</name>
</gene>
<comment type="caution">
    <text evidence="1">The sequence shown here is derived from an EMBL/GenBank/DDBJ whole genome shotgun (WGS) entry which is preliminary data.</text>
</comment>
<name>A0ACB8XRZ6_ARCLA</name>
<dbReference type="EMBL" id="CM042061">
    <property type="protein sequence ID" value="KAI3672788.1"/>
    <property type="molecule type" value="Genomic_DNA"/>
</dbReference>
<reference evidence="2" key="1">
    <citation type="journal article" date="2022" name="Mol. Ecol. Resour.">
        <title>The genomes of chicory, endive, great burdock and yacon provide insights into Asteraceae palaeo-polyploidization history and plant inulin production.</title>
        <authorList>
            <person name="Fan W."/>
            <person name="Wang S."/>
            <person name="Wang H."/>
            <person name="Wang A."/>
            <person name="Jiang F."/>
            <person name="Liu H."/>
            <person name="Zhao H."/>
            <person name="Xu D."/>
            <person name="Zhang Y."/>
        </authorList>
    </citation>
    <scope>NUCLEOTIDE SEQUENCE [LARGE SCALE GENOMIC DNA]</scope>
    <source>
        <strain evidence="2">cv. Niubang</strain>
    </source>
</reference>
<dbReference type="Proteomes" id="UP001055879">
    <property type="component" value="Linkage Group LG15"/>
</dbReference>
<protein>
    <submittedName>
        <fullName evidence="1">Uncharacterized protein</fullName>
    </submittedName>
</protein>
<proteinExistence type="predicted"/>
<keyword evidence="2" id="KW-1185">Reference proteome</keyword>
<organism evidence="1 2">
    <name type="scientific">Arctium lappa</name>
    <name type="common">Greater burdock</name>
    <name type="synonym">Lappa major</name>
    <dbReference type="NCBI Taxonomy" id="4217"/>
    <lineage>
        <taxon>Eukaryota</taxon>
        <taxon>Viridiplantae</taxon>
        <taxon>Streptophyta</taxon>
        <taxon>Embryophyta</taxon>
        <taxon>Tracheophyta</taxon>
        <taxon>Spermatophyta</taxon>
        <taxon>Magnoliopsida</taxon>
        <taxon>eudicotyledons</taxon>
        <taxon>Gunneridae</taxon>
        <taxon>Pentapetalae</taxon>
        <taxon>asterids</taxon>
        <taxon>campanulids</taxon>
        <taxon>Asterales</taxon>
        <taxon>Asteraceae</taxon>
        <taxon>Carduoideae</taxon>
        <taxon>Cardueae</taxon>
        <taxon>Arctiinae</taxon>
        <taxon>Arctium</taxon>
    </lineage>
</organism>
<evidence type="ECO:0000313" key="1">
    <source>
        <dbReference type="EMBL" id="KAI3672788.1"/>
    </source>
</evidence>